<gene>
    <name evidence="2" type="ORF">RXV79_10515</name>
</gene>
<dbReference type="InterPro" id="IPR036390">
    <property type="entry name" value="WH_DNA-bd_sf"/>
</dbReference>
<dbReference type="Gene3D" id="3.30.420.40">
    <property type="match status" value="2"/>
</dbReference>
<dbReference type="SUPFAM" id="SSF53067">
    <property type="entry name" value="Actin-like ATPase domain"/>
    <property type="match status" value="1"/>
</dbReference>
<protein>
    <submittedName>
        <fullName evidence="2">ROK family transcriptional regulator</fullName>
    </submittedName>
</protein>
<dbReference type="Gene3D" id="1.10.10.10">
    <property type="entry name" value="Winged helix-like DNA-binding domain superfamily/Winged helix DNA-binding domain"/>
    <property type="match status" value="1"/>
</dbReference>
<evidence type="ECO:0000256" key="1">
    <source>
        <dbReference type="ARBA" id="ARBA00006479"/>
    </source>
</evidence>
<dbReference type="Pfam" id="PF00480">
    <property type="entry name" value="ROK"/>
    <property type="match status" value="1"/>
</dbReference>
<sequence>MTRLQSRQISLLHLYQVLHTVRLARPAASRAEICQATGLSQPAVSSLTRRLLETGALMEVGARPSTGSGRRERELALNPDFAWVVGVKVSMHQITLALVDFAGGVRDTLKVPISAPVTQAALLQRLVKEIKACLAAADPQVRQRLAGVGVAVPGMVDSLRGEVHWSPLLKPGRKDEAAALAAPLTDALGVPVMIENDANMLALAEQWFGQAARLSNVAVVTLEHGLGLGLVLDGELFRGHSGLAAEFGHIQVVPGGRACRCGKQGCLEAYVAHSAVVGQGQEAGLLPGGELGSGEIETAYVELAAQARAGNRRARQIFEQQGELLGRWMGNMVNLLAPQLVMLDGMEEGTELFLGSLQRAMNEALALPHRQRELLVVHHRGDETWARGAASLVLQRLDESAEILESVSRHGFETEPDGPRPVT</sequence>
<dbReference type="InterPro" id="IPR000600">
    <property type="entry name" value="ROK"/>
</dbReference>
<comment type="similarity">
    <text evidence="1">Belongs to the ROK (NagC/XylR) family.</text>
</comment>
<evidence type="ECO:0000313" key="3">
    <source>
        <dbReference type="Proteomes" id="UP001303946"/>
    </source>
</evidence>
<dbReference type="InterPro" id="IPR043129">
    <property type="entry name" value="ATPase_NBD"/>
</dbReference>
<dbReference type="PROSITE" id="PS01125">
    <property type="entry name" value="ROK"/>
    <property type="match status" value="1"/>
</dbReference>
<proteinExistence type="inferred from homology"/>
<reference evidence="2 3" key="1">
    <citation type="submission" date="2023-10" db="EMBL/GenBank/DDBJ databases">
        <title>Bacteria for the degradation of biodegradable plastic PBAT(Polybutylene adipate terephthalate).</title>
        <authorList>
            <person name="Weon H.-Y."/>
            <person name="Yeon J."/>
        </authorList>
    </citation>
    <scope>NUCLEOTIDE SEQUENCE [LARGE SCALE GENOMIC DNA]</scope>
    <source>
        <strain evidence="2 3">SBD 7-3</strain>
    </source>
</reference>
<keyword evidence="3" id="KW-1185">Reference proteome</keyword>
<accession>A0ABZ0CZW2</accession>
<name>A0ABZ0CZW2_9BURK</name>
<dbReference type="RefSeq" id="WP_316703381.1">
    <property type="nucleotide sequence ID" value="NZ_CP136336.1"/>
</dbReference>
<evidence type="ECO:0000313" key="2">
    <source>
        <dbReference type="EMBL" id="WOB10472.1"/>
    </source>
</evidence>
<dbReference type="EMBL" id="CP136336">
    <property type="protein sequence ID" value="WOB10472.1"/>
    <property type="molecule type" value="Genomic_DNA"/>
</dbReference>
<dbReference type="PANTHER" id="PTHR18964:SF173">
    <property type="entry name" value="GLUCOKINASE"/>
    <property type="match status" value="1"/>
</dbReference>
<organism evidence="2 3">
    <name type="scientific">Piscinibacter gummiphilus</name>
    <dbReference type="NCBI Taxonomy" id="946333"/>
    <lineage>
        <taxon>Bacteria</taxon>
        <taxon>Pseudomonadati</taxon>
        <taxon>Pseudomonadota</taxon>
        <taxon>Betaproteobacteria</taxon>
        <taxon>Burkholderiales</taxon>
        <taxon>Sphaerotilaceae</taxon>
        <taxon>Piscinibacter</taxon>
    </lineage>
</organism>
<dbReference type="PANTHER" id="PTHR18964">
    <property type="entry name" value="ROK (REPRESSOR, ORF, KINASE) FAMILY"/>
    <property type="match status" value="1"/>
</dbReference>
<dbReference type="SUPFAM" id="SSF46785">
    <property type="entry name" value="Winged helix' DNA-binding domain"/>
    <property type="match status" value="1"/>
</dbReference>
<dbReference type="Proteomes" id="UP001303946">
    <property type="component" value="Chromosome"/>
</dbReference>
<dbReference type="InterPro" id="IPR036388">
    <property type="entry name" value="WH-like_DNA-bd_sf"/>
</dbReference>
<dbReference type="InterPro" id="IPR049874">
    <property type="entry name" value="ROK_cs"/>
</dbReference>